<comment type="similarity">
    <text evidence="2">Belongs to the NAF1 family.</text>
</comment>
<dbReference type="InterPro" id="IPR038664">
    <property type="entry name" value="Gar1/Naf1_Cbf5-bd_sf"/>
</dbReference>
<feature type="region of interest" description="Disordered" evidence="9">
    <location>
        <begin position="488"/>
        <end position="796"/>
    </location>
</feature>
<evidence type="ECO:0000256" key="9">
    <source>
        <dbReference type="SAM" id="MobiDB-lite"/>
    </source>
</evidence>
<name>A0A1B9J1R4_9TREE</name>
<dbReference type="GO" id="GO:0005634">
    <property type="term" value="C:nucleus"/>
    <property type="evidence" value="ECO:0007669"/>
    <property type="project" value="UniProtKB-SubCell"/>
</dbReference>
<dbReference type="Pfam" id="PF04410">
    <property type="entry name" value="Gar1"/>
    <property type="match status" value="1"/>
</dbReference>
<dbReference type="InterPro" id="IPR007504">
    <property type="entry name" value="H/ACA_rnp_Gar1/Naf1"/>
</dbReference>
<evidence type="ECO:0000256" key="1">
    <source>
        <dbReference type="ARBA" id="ARBA00004123"/>
    </source>
</evidence>
<dbReference type="AlphaFoldDB" id="A0A1B9J1R4"/>
<feature type="compositionally biased region" description="Low complexity" evidence="9">
    <location>
        <begin position="764"/>
        <end position="778"/>
    </location>
</feature>
<feature type="compositionally biased region" description="Gly residues" evidence="9">
    <location>
        <begin position="612"/>
        <end position="622"/>
    </location>
</feature>
<evidence type="ECO:0000256" key="3">
    <source>
        <dbReference type="ARBA" id="ARBA00021438"/>
    </source>
</evidence>
<keyword evidence="6" id="KW-0597">Phosphoprotein</keyword>
<dbReference type="EMBL" id="KI669459">
    <property type="protein sequence ID" value="OCF61736.1"/>
    <property type="molecule type" value="Genomic_DNA"/>
</dbReference>
<dbReference type="GO" id="GO:0003723">
    <property type="term" value="F:RNA binding"/>
    <property type="evidence" value="ECO:0007669"/>
    <property type="project" value="UniProtKB-KW"/>
</dbReference>
<feature type="compositionally biased region" description="Basic and acidic residues" evidence="9">
    <location>
        <begin position="304"/>
        <end position="314"/>
    </location>
</feature>
<keyword evidence="11" id="KW-1185">Reference proteome</keyword>
<evidence type="ECO:0000256" key="4">
    <source>
        <dbReference type="ARBA" id="ARBA00022517"/>
    </source>
</evidence>
<feature type="compositionally biased region" description="Low complexity" evidence="9">
    <location>
        <begin position="43"/>
        <end position="53"/>
    </location>
</feature>
<reference evidence="10 11" key="1">
    <citation type="submission" date="2013-07" db="EMBL/GenBank/DDBJ databases">
        <title>The Genome Sequence of Kwoniella mangroviensis CBS10435.</title>
        <authorList>
            <consortium name="The Broad Institute Genome Sequencing Platform"/>
            <person name="Cuomo C."/>
            <person name="Litvintseva A."/>
            <person name="Chen Y."/>
            <person name="Heitman J."/>
            <person name="Sun S."/>
            <person name="Springer D."/>
            <person name="Dromer F."/>
            <person name="Young S.K."/>
            <person name="Zeng Q."/>
            <person name="Gargeya S."/>
            <person name="Fitzgerald M."/>
            <person name="Abouelleil A."/>
            <person name="Alvarado L."/>
            <person name="Berlin A.M."/>
            <person name="Chapman S.B."/>
            <person name="Dewar J."/>
            <person name="Goldberg J."/>
            <person name="Griggs A."/>
            <person name="Gujja S."/>
            <person name="Hansen M."/>
            <person name="Howarth C."/>
            <person name="Imamovic A."/>
            <person name="Larimer J."/>
            <person name="McCowan C."/>
            <person name="Murphy C."/>
            <person name="Pearson M."/>
            <person name="Priest M."/>
            <person name="Roberts A."/>
            <person name="Saif S."/>
            <person name="Shea T."/>
            <person name="Sykes S."/>
            <person name="Wortman J."/>
            <person name="Nusbaum C."/>
            <person name="Birren B."/>
        </authorList>
    </citation>
    <scope>NUCLEOTIDE SEQUENCE [LARGE SCALE GENOMIC DNA]</scope>
    <source>
        <strain evidence="10 11">CBS 10435</strain>
    </source>
</reference>
<evidence type="ECO:0000256" key="2">
    <source>
        <dbReference type="ARBA" id="ARBA00009801"/>
    </source>
</evidence>
<dbReference type="PANTHER" id="PTHR31633">
    <property type="entry name" value="H/ACA RIBONUCLEOPROTEIN COMPLEX NON-CORE SUBUNIT NAF1"/>
    <property type="match status" value="1"/>
</dbReference>
<dbReference type="InterPro" id="IPR009000">
    <property type="entry name" value="Transl_B-barrel_sf"/>
</dbReference>
<feature type="region of interest" description="Disordered" evidence="9">
    <location>
        <begin position="82"/>
        <end position="229"/>
    </location>
</feature>
<feature type="region of interest" description="Disordered" evidence="9">
    <location>
        <begin position="1"/>
        <end position="62"/>
    </location>
</feature>
<keyword evidence="5" id="KW-0698">rRNA processing</keyword>
<dbReference type="GO" id="GO:0005732">
    <property type="term" value="C:sno(s)RNA-containing ribonucleoprotein complex"/>
    <property type="evidence" value="ECO:0007669"/>
    <property type="project" value="InterPro"/>
</dbReference>
<proteinExistence type="inferred from homology"/>
<gene>
    <name evidence="10" type="ORF">L486_01396</name>
</gene>
<evidence type="ECO:0000256" key="8">
    <source>
        <dbReference type="ARBA" id="ARBA00023242"/>
    </source>
</evidence>
<keyword evidence="7" id="KW-0694">RNA-binding</keyword>
<sequence>MSPLPAKPDLEIKMEDHISDSSDAELEAAIQVEPEVEPEVESSETSAPSASTSFKLPPNPIMPQDLSLIMEMVSKNEVVGSLPPISMSAAEKRKLVEQSLKGKGKDTETEIPQQKLQEEEEDTDSDSSSEFVTSSEDESEKEDVPMNQVQHQQLKQELDEFVGSSNHVEVESDSDSDEEGEGDESYGGLGQMGFESMEDSEDDGPATAGPITSLHEAPLPPVAQPPMIKLPEGEGVSLAGEVVSWMREKKVEVWLEKRRLEEEQIKMKEKIEEGNVSEQKQDNKAEGPANENEDVMGATTIDQSNDKIKSETEDTKEHLTEVAALQTSKEEGEVVEGGTVLQSTLEVPDTCKEHEEIAQQPKKTLTPSKAKAVEPKFTSSGTVVVRAMQSRPGAADEGWLEEGSVLCWEDGRVLGTVHETFGPLTSPFYTIRLPPPPFPYPSPQSLSAGSKLFYPMNTSYRSFVNMLTIRDPRFKGSDASNLYDEEIGEDEMEWSDDEMEAQAKRRRKQCKGSKAPGSKYGTVQNIPGLPNRPHFDYDHDGSETASLHGEAEEDNWETGSSFSTRSRKEPEPYDINIDDSPQTQRSHQSPNQRGGRGRGRGRGQGRDRGRGRGGSGGGGGRGHGSRGSNSHNSNNDRQQFSLPLNPMMTQPQYQQQYNPQPRPQQQYYPQRQQQQQNFPYFPQPQQSYQSYPYPQMGFTQQQHQPQYDNHNDTYEPNQPSTGMPTFPNYQQQQGYLQQQQQNFGSQSVPAINPRFAAQYAQMISNQSPQQGQGQAQGQQGYGYGYGSQNQDHQYSE</sequence>
<dbReference type="GO" id="GO:0000493">
    <property type="term" value="P:box H/ACA snoRNP assembly"/>
    <property type="evidence" value="ECO:0007669"/>
    <property type="project" value="InterPro"/>
</dbReference>
<feature type="compositionally biased region" description="Polar residues" evidence="9">
    <location>
        <begin position="579"/>
        <end position="590"/>
    </location>
</feature>
<comment type="subcellular location">
    <subcellularLocation>
        <location evidence="1">Nucleus</location>
    </subcellularLocation>
</comment>
<dbReference type="GO" id="GO:0001522">
    <property type="term" value="P:pseudouridine synthesis"/>
    <property type="evidence" value="ECO:0007669"/>
    <property type="project" value="InterPro"/>
</dbReference>
<dbReference type="InterPro" id="IPR040309">
    <property type="entry name" value="Naf1"/>
</dbReference>
<feature type="compositionally biased region" description="Polar residues" evidence="9">
    <location>
        <begin position="697"/>
        <end position="723"/>
    </location>
</feature>
<feature type="compositionally biased region" description="Acidic residues" evidence="9">
    <location>
        <begin position="488"/>
        <end position="500"/>
    </location>
</feature>
<keyword evidence="8" id="KW-0539">Nucleus</keyword>
<feature type="compositionally biased region" description="Basic and acidic residues" evidence="9">
    <location>
        <begin position="8"/>
        <end position="20"/>
    </location>
</feature>
<dbReference type="STRING" id="1331196.A0A1B9J1R4"/>
<evidence type="ECO:0000256" key="6">
    <source>
        <dbReference type="ARBA" id="ARBA00022553"/>
    </source>
</evidence>
<feature type="compositionally biased region" description="Acidic residues" evidence="9">
    <location>
        <begin position="171"/>
        <end position="184"/>
    </location>
</feature>
<evidence type="ECO:0000313" key="11">
    <source>
        <dbReference type="Proteomes" id="UP000092583"/>
    </source>
</evidence>
<dbReference type="PANTHER" id="PTHR31633:SF1">
    <property type="entry name" value="H_ACA RIBONUCLEOPROTEIN COMPLEX NON-CORE SUBUNIT NAF1"/>
    <property type="match status" value="1"/>
</dbReference>
<organism evidence="10 11">
    <name type="scientific">Kwoniella mangroviensis CBS 10435</name>
    <dbReference type="NCBI Taxonomy" id="1331196"/>
    <lineage>
        <taxon>Eukaryota</taxon>
        <taxon>Fungi</taxon>
        <taxon>Dikarya</taxon>
        <taxon>Basidiomycota</taxon>
        <taxon>Agaricomycotina</taxon>
        <taxon>Tremellomycetes</taxon>
        <taxon>Tremellales</taxon>
        <taxon>Cryptococcaceae</taxon>
        <taxon>Kwoniella</taxon>
    </lineage>
</organism>
<feature type="compositionally biased region" description="Acidic residues" evidence="9">
    <location>
        <begin position="118"/>
        <end position="127"/>
    </location>
</feature>
<feature type="compositionally biased region" description="Basic and acidic residues" evidence="9">
    <location>
        <begin position="533"/>
        <end position="542"/>
    </location>
</feature>
<feature type="compositionally biased region" description="Low complexity" evidence="9">
    <location>
        <begin position="626"/>
        <end position="637"/>
    </location>
</feature>
<dbReference type="Proteomes" id="UP000092583">
    <property type="component" value="Unassembled WGS sequence"/>
</dbReference>
<feature type="compositionally biased region" description="Basic and acidic residues" evidence="9">
    <location>
        <begin position="269"/>
        <end position="285"/>
    </location>
</feature>
<feature type="region of interest" description="Disordered" evidence="9">
    <location>
        <begin position="269"/>
        <end position="314"/>
    </location>
</feature>
<feature type="compositionally biased region" description="Low complexity" evidence="9">
    <location>
        <begin position="650"/>
        <end position="695"/>
    </location>
</feature>
<protein>
    <recommendedName>
        <fullName evidence="3">H/ACA ribonucleoprotein complex non-core subunit NAF1</fullName>
    </recommendedName>
</protein>
<dbReference type="GO" id="GO:0006364">
    <property type="term" value="P:rRNA processing"/>
    <property type="evidence" value="ECO:0007669"/>
    <property type="project" value="UniProtKB-KW"/>
</dbReference>
<keyword evidence="4" id="KW-0690">Ribosome biogenesis</keyword>
<accession>A0A1B9J1R4</accession>
<dbReference type="Gene3D" id="2.40.10.230">
    <property type="entry name" value="Probable tRNA pseudouridine synthase domain"/>
    <property type="match status" value="1"/>
</dbReference>
<evidence type="ECO:0000256" key="7">
    <source>
        <dbReference type="ARBA" id="ARBA00022884"/>
    </source>
</evidence>
<dbReference type="SUPFAM" id="SSF50447">
    <property type="entry name" value="Translation proteins"/>
    <property type="match status" value="1"/>
</dbReference>
<dbReference type="OrthoDB" id="21550at2759"/>
<feature type="compositionally biased region" description="Low complexity" evidence="9">
    <location>
        <begin position="728"/>
        <end position="747"/>
    </location>
</feature>
<evidence type="ECO:0000313" key="10">
    <source>
        <dbReference type="EMBL" id="OCF61736.1"/>
    </source>
</evidence>
<reference evidence="11" key="2">
    <citation type="submission" date="2013-12" db="EMBL/GenBank/DDBJ databases">
        <title>Evolution of pathogenesis and genome organization in the Tremellales.</title>
        <authorList>
            <person name="Cuomo C."/>
            <person name="Litvintseva A."/>
            <person name="Heitman J."/>
            <person name="Chen Y."/>
            <person name="Sun S."/>
            <person name="Springer D."/>
            <person name="Dromer F."/>
            <person name="Young S."/>
            <person name="Zeng Q."/>
            <person name="Chapman S."/>
            <person name="Gujja S."/>
            <person name="Saif S."/>
            <person name="Birren B."/>
        </authorList>
    </citation>
    <scope>NUCLEOTIDE SEQUENCE [LARGE SCALE GENOMIC DNA]</scope>
    <source>
        <strain evidence="11">CBS 10435</strain>
    </source>
</reference>
<evidence type="ECO:0000256" key="5">
    <source>
        <dbReference type="ARBA" id="ARBA00022552"/>
    </source>
</evidence>